<proteinExistence type="predicted"/>
<keyword evidence="2" id="KW-1185">Reference proteome</keyword>
<dbReference type="EMBL" id="BPLQ01010955">
    <property type="protein sequence ID" value="GIY54672.1"/>
    <property type="molecule type" value="Genomic_DNA"/>
</dbReference>
<gene>
    <name evidence="1" type="ORF">CDAR_47081</name>
</gene>
<evidence type="ECO:0000313" key="1">
    <source>
        <dbReference type="EMBL" id="GIY54672.1"/>
    </source>
</evidence>
<evidence type="ECO:0000313" key="2">
    <source>
        <dbReference type="Proteomes" id="UP001054837"/>
    </source>
</evidence>
<reference evidence="1 2" key="1">
    <citation type="submission" date="2021-06" db="EMBL/GenBank/DDBJ databases">
        <title>Caerostris darwini draft genome.</title>
        <authorList>
            <person name="Kono N."/>
            <person name="Arakawa K."/>
        </authorList>
    </citation>
    <scope>NUCLEOTIDE SEQUENCE [LARGE SCALE GENOMIC DNA]</scope>
</reference>
<organism evidence="1 2">
    <name type="scientific">Caerostris darwini</name>
    <dbReference type="NCBI Taxonomy" id="1538125"/>
    <lineage>
        <taxon>Eukaryota</taxon>
        <taxon>Metazoa</taxon>
        <taxon>Ecdysozoa</taxon>
        <taxon>Arthropoda</taxon>
        <taxon>Chelicerata</taxon>
        <taxon>Arachnida</taxon>
        <taxon>Araneae</taxon>
        <taxon>Araneomorphae</taxon>
        <taxon>Entelegynae</taxon>
        <taxon>Araneoidea</taxon>
        <taxon>Araneidae</taxon>
        <taxon>Caerostris</taxon>
    </lineage>
</organism>
<sequence length="108" mass="12282">MKLPLLPNDTKKVSLRGDGFFQNRFTLPLKASLESSTIAFNTIARSIRISFPQLPTSRSLSSHESGGGRDLVRIPFYRKMHAVHGLRLLLCEREGRFIRVSQGREQDK</sequence>
<name>A0AAV4U9X9_9ARAC</name>
<protein>
    <submittedName>
        <fullName evidence="1">Uncharacterized protein</fullName>
    </submittedName>
</protein>
<accession>A0AAV4U9X9</accession>
<dbReference type="AlphaFoldDB" id="A0AAV4U9X9"/>
<comment type="caution">
    <text evidence="1">The sequence shown here is derived from an EMBL/GenBank/DDBJ whole genome shotgun (WGS) entry which is preliminary data.</text>
</comment>
<dbReference type="Proteomes" id="UP001054837">
    <property type="component" value="Unassembled WGS sequence"/>
</dbReference>